<dbReference type="PANTHER" id="PTHR41807">
    <property type="entry name" value="GLUTATHIONE TRANSFERASE 3"/>
    <property type="match status" value="1"/>
</dbReference>
<dbReference type="Proteomes" id="UP001217918">
    <property type="component" value="Unassembled WGS sequence"/>
</dbReference>
<keyword evidence="1 3" id="KW-0479">Metal-binding</keyword>
<keyword evidence="8" id="KW-1185">Reference proteome</keyword>
<keyword evidence="2 3" id="KW-0408">Iron</keyword>
<feature type="chain" id="PRO_5041950998" description="Cytochrome P450" evidence="6">
    <location>
        <begin position="24"/>
        <end position="1012"/>
    </location>
</feature>
<evidence type="ECO:0000256" key="3">
    <source>
        <dbReference type="PIRSR" id="PIRSR602401-1"/>
    </source>
</evidence>
<protein>
    <recommendedName>
        <fullName evidence="9">Cytochrome P450</fullName>
    </recommendedName>
</protein>
<dbReference type="Pfam" id="PF00067">
    <property type="entry name" value="p450"/>
    <property type="match status" value="2"/>
</dbReference>
<dbReference type="GO" id="GO:0016020">
    <property type="term" value="C:membrane"/>
    <property type="evidence" value="ECO:0007669"/>
    <property type="project" value="TreeGrafter"/>
</dbReference>
<feature type="compositionally biased region" description="Basic and acidic residues" evidence="4">
    <location>
        <begin position="731"/>
        <end position="740"/>
    </location>
</feature>
<dbReference type="GO" id="GO:0020037">
    <property type="term" value="F:heme binding"/>
    <property type="evidence" value="ECO:0007669"/>
    <property type="project" value="InterPro"/>
</dbReference>
<organism evidence="7 8">
    <name type="scientific">Phyllachora maydis</name>
    <dbReference type="NCBI Taxonomy" id="1825666"/>
    <lineage>
        <taxon>Eukaryota</taxon>
        <taxon>Fungi</taxon>
        <taxon>Dikarya</taxon>
        <taxon>Ascomycota</taxon>
        <taxon>Pezizomycotina</taxon>
        <taxon>Sordariomycetes</taxon>
        <taxon>Sordariomycetidae</taxon>
        <taxon>Phyllachorales</taxon>
        <taxon>Phyllachoraceae</taxon>
        <taxon>Phyllachora</taxon>
    </lineage>
</organism>
<feature type="transmembrane region" description="Helical" evidence="5">
    <location>
        <begin position="896"/>
        <end position="918"/>
    </location>
</feature>
<dbReference type="SUPFAM" id="SSF48264">
    <property type="entry name" value="Cytochrome P450"/>
    <property type="match status" value="1"/>
</dbReference>
<dbReference type="AlphaFoldDB" id="A0AAD9MEJ3"/>
<reference evidence="7" key="1">
    <citation type="journal article" date="2023" name="Mol. Plant Microbe Interact.">
        <title>Elucidating the Obligate Nature and Biological Capacity of an Invasive Fungal Corn Pathogen.</title>
        <authorList>
            <person name="MacCready J.S."/>
            <person name="Roggenkamp E.M."/>
            <person name="Gdanetz K."/>
            <person name="Chilvers M.I."/>
        </authorList>
    </citation>
    <scope>NUCLEOTIDE SEQUENCE</scope>
    <source>
        <strain evidence="7">PM02</strain>
    </source>
</reference>
<sequence>MASAISLVLVSAALGAACKVAVSLRSNIIKARRTKLPYLVVPLQPTNKFWQITRWVWIPIIKHFPKTWWKDWIFMVSPEWAFSNLYAPHARLGDTFLVVSFEQISVVTCDADVVTQITSRREQFPKPLEQYRVLELFGPNVVTTEGRLWRMHRRVTAASFNETNAAYTFVEAINQAQSMLAKWLPDDAAMATGTMRTLEGDTMTLAFNIIAYVGFGLRFLWPHQQLPADADPRLVKYGNPRPDASAGYTMNFVVAAGAVLQHIVLLLLLPWRLLNYLPFEGCKQAYEGKENFVKYMQAFLQDKVDEVRNGEREKAGMDFMGHLVRARYGETKDAAWMTDSDMIGNAFLLFLAGHETTGNVLHFTLLEMAINPACQRKLQRDVDRLFGASDPRTWAFEQHINAMLASHLGACMNETLRLMPPVAEVPKMVSPTADQSITIDGVEHVLPAGMHILLNIVGAGRNPRYWPGRPSATTGATTGASTDVDDYVPMRWFRHTKEHDGQQQQRQGKGQGEGEGEGEDLGEFRGPDTSPALFRPVRGSFIVFGDGARSCLGRRIAQVEILAALAVVFQQCSIELAVDEWATDREVEAMDGEARAAVYARAQDKARATLRQATTLLTLKLNGGKHVPVRVVKRGHERFVRMVDTSPKQQQQQQAATMTMSGANGWLKAQRKADLVELAEEAGIQEYEGLKKSELELVIDEHLSENASQFAGDPRFAPFFTSRTRAAGSPVKKEAPELRVARRRTTKPAEEAAPADDDEEPQGQSATAAAAATATAARDLVARTPGRALRLAQRIPLPATPADVADAVDRGTVAVRERVSSLYLDSGLPEAAQATRQTLSTVAAVQLVVATLELASLQPEVLANRYAFTVPAVGALGTPDYPVHVPDLFLLLTSSFWSPVLTWLLTACAAPAVVGYFFNLSAASHASAGGHGRGRPRMTTHAPEYTVDPLTFSIAKAVITYVVYAQGVTLGGWIDPIAVARINSALFQEWRSVIAGTAITAVTALYEAILKK</sequence>
<dbReference type="PANTHER" id="PTHR41807:SF1">
    <property type="entry name" value="GLUTATHIONE TRANSFERASE 3"/>
    <property type="match status" value="1"/>
</dbReference>
<keyword evidence="5" id="KW-1133">Transmembrane helix</keyword>
<dbReference type="InterPro" id="IPR038872">
    <property type="entry name" value="Put_GTT3"/>
</dbReference>
<dbReference type="PRINTS" id="PR00463">
    <property type="entry name" value="EP450I"/>
</dbReference>
<dbReference type="Gene3D" id="1.10.630.10">
    <property type="entry name" value="Cytochrome P450"/>
    <property type="match status" value="1"/>
</dbReference>
<name>A0AAD9MEJ3_9PEZI</name>
<evidence type="ECO:0000256" key="1">
    <source>
        <dbReference type="ARBA" id="ARBA00022723"/>
    </source>
</evidence>
<evidence type="ECO:0000256" key="6">
    <source>
        <dbReference type="SAM" id="SignalP"/>
    </source>
</evidence>
<dbReference type="InterPro" id="IPR017972">
    <property type="entry name" value="Cyt_P450_CS"/>
</dbReference>
<evidence type="ECO:0000313" key="7">
    <source>
        <dbReference type="EMBL" id="KAK2070036.1"/>
    </source>
</evidence>
<proteinExistence type="predicted"/>
<keyword evidence="6" id="KW-0732">Signal</keyword>
<dbReference type="InterPro" id="IPR002401">
    <property type="entry name" value="Cyt_P450_E_grp-I"/>
</dbReference>
<feature type="signal peptide" evidence="6">
    <location>
        <begin position="1"/>
        <end position="23"/>
    </location>
</feature>
<feature type="region of interest" description="Disordered" evidence="4">
    <location>
        <begin position="725"/>
        <end position="772"/>
    </location>
</feature>
<keyword evidence="3" id="KW-0349">Heme</keyword>
<dbReference type="GO" id="GO:0016705">
    <property type="term" value="F:oxidoreductase activity, acting on paired donors, with incorporation or reduction of molecular oxygen"/>
    <property type="evidence" value="ECO:0007669"/>
    <property type="project" value="InterPro"/>
</dbReference>
<gene>
    <name evidence="7" type="ORF">P8C59_004570</name>
</gene>
<feature type="binding site" description="axial binding residue" evidence="3">
    <location>
        <position position="551"/>
    </location>
    <ligand>
        <name>heme</name>
        <dbReference type="ChEBI" id="CHEBI:30413"/>
    </ligand>
    <ligandPart>
        <name>Fe</name>
        <dbReference type="ChEBI" id="CHEBI:18248"/>
    </ligandPart>
</feature>
<evidence type="ECO:0000256" key="5">
    <source>
        <dbReference type="SAM" id="Phobius"/>
    </source>
</evidence>
<evidence type="ECO:0000313" key="8">
    <source>
        <dbReference type="Proteomes" id="UP001217918"/>
    </source>
</evidence>
<evidence type="ECO:0008006" key="9">
    <source>
        <dbReference type="Google" id="ProtNLM"/>
    </source>
</evidence>
<comment type="caution">
    <text evidence="7">The sequence shown here is derived from an EMBL/GenBank/DDBJ whole genome shotgun (WGS) entry which is preliminary data.</text>
</comment>
<comment type="cofactor">
    <cofactor evidence="3">
        <name>heme</name>
        <dbReference type="ChEBI" id="CHEBI:30413"/>
    </cofactor>
</comment>
<evidence type="ECO:0000256" key="2">
    <source>
        <dbReference type="ARBA" id="ARBA00023004"/>
    </source>
</evidence>
<dbReference type="InterPro" id="IPR001128">
    <property type="entry name" value="Cyt_P450"/>
</dbReference>
<dbReference type="GO" id="GO:0005506">
    <property type="term" value="F:iron ion binding"/>
    <property type="evidence" value="ECO:0007669"/>
    <property type="project" value="InterPro"/>
</dbReference>
<keyword evidence="5" id="KW-0812">Transmembrane</keyword>
<dbReference type="PROSITE" id="PS00086">
    <property type="entry name" value="CYTOCHROME_P450"/>
    <property type="match status" value="1"/>
</dbReference>
<dbReference type="PRINTS" id="PR00385">
    <property type="entry name" value="P450"/>
</dbReference>
<feature type="region of interest" description="Disordered" evidence="4">
    <location>
        <begin position="496"/>
        <end position="532"/>
    </location>
</feature>
<evidence type="ECO:0000256" key="4">
    <source>
        <dbReference type="SAM" id="MobiDB-lite"/>
    </source>
</evidence>
<keyword evidence="5" id="KW-0472">Membrane</keyword>
<dbReference type="InterPro" id="IPR036396">
    <property type="entry name" value="Cyt_P450_sf"/>
</dbReference>
<dbReference type="GO" id="GO:0004497">
    <property type="term" value="F:monooxygenase activity"/>
    <property type="evidence" value="ECO:0007669"/>
    <property type="project" value="InterPro"/>
</dbReference>
<accession>A0AAD9MEJ3</accession>
<dbReference type="EMBL" id="JAQQPM010000003">
    <property type="protein sequence ID" value="KAK2070036.1"/>
    <property type="molecule type" value="Genomic_DNA"/>
</dbReference>